<keyword evidence="8" id="KW-1185">Reference proteome</keyword>
<feature type="domain" description="CNH" evidence="6">
    <location>
        <begin position="269"/>
        <end position="514"/>
    </location>
</feature>
<name>A0A9W6Z7W1_AMBMO</name>
<dbReference type="GO" id="GO:0016020">
    <property type="term" value="C:membrane"/>
    <property type="evidence" value="ECO:0007669"/>
    <property type="project" value="TreeGrafter"/>
</dbReference>
<dbReference type="InterPro" id="IPR001180">
    <property type="entry name" value="CNH_dom"/>
</dbReference>
<evidence type="ECO:0000313" key="7">
    <source>
        <dbReference type="EMBL" id="GMG56213.1"/>
    </source>
</evidence>
<dbReference type="OrthoDB" id="5325112at2759"/>
<accession>A0A9W6Z7W1</accession>
<evidence type="ECO:0000256" key="2">
    <source>
        <dbReference type="ARBA" id="ARBA00022448"/>
    </source>
</evidence>
<dbReference type="Proteomes" id="UP001165063">
    <property type="component" value="Unassembled WGS sequence"/>
</dbReference>
<dbReference type="PROSITE" id="PS50219">
    <property type="entry name" value="CNH"/>
    <property type="match status" value="1"/>
</dbReference>
<reference evidence="7" key="1">
    <citation type="submission" date="2023-04" db="EMBL/GenBank/DDBJ databases">
        <title>Ambrosiozyma monospora NBRC 1965.</title>
        <authorList>
            <person name="Ichikawa N."/>
            <person name="Sato H."/>
            <person name="Tonouchi N."/>
        </authorList>
    </citation>
    <scope>NUCLEOTIDE SEQUENCE</scope>
    <source>
        <strain evidence="7">NBRC 1965</strain>
    </source>
</reference>
<evidence type="ECO:0000256" key="4">
    <source>
        <dbReference type="ARBA" id="ARBA00022927"/>
    </source>
</evidence>
<keyword evidence="3" id="KW-0963">Cytoplasm</keyword>
<dbReference type="GO" id="GO:0034058">
    <property type="term" value="P:endosomal vesicle fusion"/>
    <property type="evidence" value="ECO:0007669"/>
    <property type="project" value="TreeGrafter"/>
</dbReference>
<dbReference type="GO" id="GO:0005737">
    <property type="term" value="C:cytoplasm"/>
    <property type="evidence" value="ECO:0007669"/>
    <property type="project" value="UniProtKB-SubCell"/>
</dbReference>
<dbReference type="GO" id="GO:0015031">
    <property type="term" value="P:protein transport"/>
    <property type="evidence" value="ECO:0007669"/>
    <property type="project" value="UniProtKB-KW"/>
</dbReference>
<gene>
    <name evidence="7" type="ORF">Amon01_000828000</name>
</gene>
<feature type="compositionally biased region" description="Polar residues" evidence="5">
    <location>
        <begin position="62"/>
        <end position="74"/>
    </location>
</feature>
<comment type="caution">
    <text evidence="7">The sequence shown here is derived from an EMBL/GenBank/DDBJ whole genome shotgun (WGS) entry which is preliminary data.</text>
</comment>
<dbReference type="InterPro" id="IPR032914">
    <property type="entry name" value="Vam6/VPS39/TRAP1"/>
</dbReference>
<organism evidence="7 8">
    <name type="scientific">Ambrosiozyma monospora</name>
    <name type="common">Yeast</name>
    <name type="synonym">Endomycopsis monosporus</name>
    <dbReference type="NCBI Taxonomy" id="43982"/>
    <lineage>
        <taxon>Eukaryota</taxon>
        <taxon>Fungi</taxon>
        <taxon>Dikarya</taxon>
        <taxon>Ascomycota</taxon>
        <taxon>Saccharomycotina</taxon>
        <taxon>Pichiomycetes</taxon>
        <taxon>Pichiales</taxon>
        <taxon>Pichiaceae</taxon>
        <taxon>Ambrosiozyma</taxon>
    </lineage>
</organism>
<comment type="subcellular location">
    <subcellularLocation>
        <location evidence="1">Cytoplasm</location>
    </subcellularLocation>
</comment>
<sequence length="514" mass="57337">MGNTTKEDETASGPTPTQQSSSQQQQQQTQPSKNSYTQSKGKRGKSKKKKQKAKKLAKSESIESNDINDVGDTETSPKMKSTEEDEQLKNQESAQLETDPNEKLESKESVQISDATIEEVKEEIVNELPITTVQEDPLREFAQIVNAENDDNEQTVHSKNNDDSQEVHDIAEVINDNDNNHNESKIEESNIEFHEGKHVVIGNDHAHSVLSSDIELKNDDTHGHTKEEATDPIGSKIRTEIEVSDGPFSFIELIKDVPLHNPDIPQSKTARVTCIEAWDLNIYIGTSIGEIIHMYKIDEELGYIQISRQRFSNTKMKPIVKILLLPEISKALVQCGSTVSAYILPELSPANIGKIKEVTDMSIDYNEVELDANKHNYVTPIDHIDGDVFVKVTIFTKKSIRLVRVFAEGIRLFKDVHYPQAIQGAQRSSFAAVGTYANYDLIDLNQVQKIPLFPLTGTPPTDETPKDDILTPYIIPVGTSEFLMTCGSNKKETAIGMVVNLNGDVSRVCLETHI</sequence>
<dbReference type="PANTHER" id="PTHR12894">
    <property type="entry name" value="CNH DOMAIN CONTAINING"/>
    <property type="match status" value="1"/>
</dbReference>
<dbReference type="PANTHER" id="PTHR12894:SF27">
    <property type="entry name" value="TRANSFORMING GROWTH FACTOR-BETA RECEPTOR-ASSOCIATED PROTEIN 1"/>
    <property type="match status" value="1"/>
</dbReference>
<evidence type="ECO:0000259" key="6">
    <source>
        <dbReference type="PROSITE" id="PS50219"/>
    </source>
</evidence>
<keyword evidence="4" id="KW-0653">Protein transport</keyword>
<feature type="compositionally biased region" description="Basic residues" evidence="5">
    <location>
        <begin position="40"/>
        <end position="56"/>
    </location>
</feature>
<dbReference type="GO" id="GO:0006914">
    <property type="term" value="P:autophagy"/>
    <property type="evidence" value="ECO:0007669"/>
    <property type="project" value="TreeGrafter"/>
</dbReference>
<dbReference type="AlphaFoldDB" id="A0A9W6Z7W1"/>
<evidence type="ECO:0000313" key="8">
    <source>
        <dbReference type="Proteomes" id="UP001165063"/>
    </source>
</evidence>
<evidence type="ECO:0000256" key="3">
    <source>
        <dbReference type="ARBA" id="ARBA00022490"/>
    </source>
</evidence>
<evidence type="ECO:0000256" key="5">
    <source>
        <dbReference type="SAM" id="MobiDB-lite"/>
    </source>
</evidence>
<keyword evidence="2" id="KW-0813">Transport</keyword>
<proteinExistence type="predicted"/>
<evidence type="ECO:0000256" key="1">
    <source>
        <dbReference type="ARBA" id="ARBA00004496"/>
    </source>
</evidence>
<dbReference type="EMBL" id="BSXU01007079">
    <property type="protein sequence ID" value="GMG56213.1"/>
    <property type="molecule type" value="Genomic_DNA"/>
</dbReference>
<feature type="compositionally biased region" description="Low complexity" evidence="5">
    <location>
        <begin position="14"/>
        <end position="32"/>
    </location>
</feature>
<feature type="region of interest" description="Disordered" evidence="5">
    <location>
        <begin position="1"/>
        <end position="109"/>
    </location>
</feature>
<protein>
    <submittedName>
        <fullName evidence="7">Unnamed protein product</fullName>
    </submittedName>
</protein>